<organism evidence="1 2">
    <name type="scientific">Geomicrobium halophilum</name>
    <dbReference type="NCBI Taxonomy" id="549000"/>
    <lineage>
        <taxon>Bacteria</taxon>
        <taxon>Bacillati</taxon>
        <taxon>Bacillota</taxon>
        <taxon>Bacilli</taxon>
        <taxon>Bacillales</taxon>
        <taxon>Geomicrobium</taxon>
    </lineage>
</organism>
<dbReference type="EMBL" id="JACHHJ010000002">
    <property type="protein sequence ID" value="MBB6450004.1"/>
    <property type="molecule type" value="Genomic_DNA"/>
</dbReference>
<proteinExistence type="predicted"/>
<evidence type="ECO:0000313" key="2">
    <source>
        <dbReference type="Proteomes" id="UP000568839"/>
    </source>
</evidence>
<protein>
    <submittedName>
        <fullName evidence="1">Uncharacterized protein</fullName>
    </submittedName>
</protein>
<keyword evidence="2" id="KW-1185">Reference proteome</keyword>
<comment type="caution">
    <text evidence="1">The sequence shown here is derived from an EMBL/GenBank/DDBJ whole genome shotgun (WGS) entry which is preliminary data.</text>
</comment>
<evidence type="ECO:0000313" key="1">
    <source>
        <dbReference type="EMBL" id="MBB6450004.1"/>
    </source>
</evidence>
<sequence length="99" mass="11209">MVSFTDAKPPIKIKQMDGEKEPPLTDLYGGVTSGIGGIYGNNGVNDFLSTPVINLTYNESYTLERIERSLLVRLDAYELRSIKGKAFLFDIKNFWFIQQ</sequence>
<dbReference type="Proteomes" id="UP000568839">
    <property type="component" value="Unassembled WGS sequence"/>
</dbReference>
<reference evidence="1 2" key="1">
    <citation type="submission" date="2020-08" db="EMBL/GenBank/DDBJ databases">
        <title>Genomic Encyclopedia of Type Strains, Phase IV (KMG-IV): sequencing the most valuable type-strain genomes for metagenomic binning, comparative biology and taxonomic classification.</title>
        <authorList>
            <person name="Goeker M."/>
        </authorList>
    </citation>
    <scope>NUCLEOTIDE SEQUENCE [LARGE SCALE GENOMIC DNA]</scope>
    <source>
        <strain evidence="1 2">DSM 21769</strain>
    </source>
</reference>
<accession>A0A841PQA1</accession>
<gene>
    <name evidence="1" type="ORF">HNR44_001982</name>
</gene>
<name>A0A841PQA1_9BACL</name>
<dbReference type="AlphaFoldDB" id="A0A841PQA1"/>